<keyword evidence="10" id="KW-1185">Reference proteome</keyword>
<keyword evidence="8" id="KW-0472">Membrane</keyword>
<dbReference type="Gramene" id="OE9A102866T1">
    <property type="protein sequence ID" value="OE9A102866C1"/>
    <property type="gene ID" value="OE9A102866"/>
</dbReference>
<dbReference type="Pfam" id="PF03656">
    <property type="entry name" value="Pam16"/>
    <property type="match status" value="1"/>
</dbReference>
<evidence type="ECO:0000256" key="1">
    <source>
        <dbReference type="ARBA" id="ARBA00004637"/>
    </source>
</evidence>
<dbReference type="Gene3D" id="1.10.287.110">
    <property type="entry name" value="DnaJ domain"/>
    <property type="match status" value="1"/>
</dbReference>
<keyword evidence="4" id="KW-0999">Mitochondrion inner membrane</keyword>
<dbReference type="InterPro" id="IPR036869">
    <property type="entry name" value="J_dom_sf"/>
</dbReference>
<dbReference type="AlphaFoldDB" id="A0A8S0UAC2"/>
<evidence type="ECO:0000256" key="3">
    <source>
        <dbReference type="ARBA" id="ARBA00022448"/>
    </source>
</evidence>
<comment type="caution">
    <text evidence="9">The sequence shown here is derived from an EMBL/GenBank/DDBJ whole genome shotgun (WGS) entry which is preliminary data.</text>
</comment>
<dbReference type="PANTHER" id="PTHR12388:SF6">
    <property type="entry name" value="MITOCHONDRIAL IMPORT INNER MEMBRANE TRANSLOCASE SUBUNIT PAM16 LIKE 1"/>
    <property type="match status" value="1"/>
</dbReference>
<dbReference type="FunFam" id="1.10.287.110:FF:000006">
    <property type="entry name" value="Import inner membrane translocase subunit TIM16"/>
    <property type="match status" value="1"/>
</dbReference>
<sequence>MASRILARLLLMGSGKMARALFQVYRQALANASKSGVAQEAVQNIRRSSKLTDAEARLILGVTEHSSWKEILQRYNNLFERNARNGSFYLQSKVHRAKECLEMVNQTKAQGTSK</sequence>
<dbReference type="InterPro" id="IPR005341">
    <property type="entry name" value="Tim16"/>
</dbReference>
<keyword evidence="6" id="KW-0811">Translocation</keyword>
<comment type="similarity">
    <text evidence="2">Belongs to the TIM16/PAM16 family.</text>
</comment>
<keyword evidence="7" id="KW-0496">Mitochondrion</keyword>
<dbReference type="Proteomes" id="UP000594638">
    <property type="component" value="Unassembled WGS sequence"/>
</dbReference>
<evidence type="ECO:0000256" key="4">
    <source>
        <dbReference type="ARBA" id="ARBA00022792"/>
    </source>
</evidence>
<accession>A0A8S0UAC2</accession>
<comment type="subcellular location">
    <subcellularLocation>
        <location evidence="1">Mitochondrion inner membrane</location>
        <topology evidence="1">Peripheral membrane protein</topology>
    </subcellularLocation>
</comment>
<evidence type="ECO:0000256" key="5">
    <source>
        <dbReference type="ARBA" id="ARBA00022927"/>
    </source>
</evidence>
<keyword evidence="5" id="KW-0653">Protein transport</keyword>
<dbReference type="GO" id="GO:0005744">
    <property type="term" value="C:TIM23 mitochondrial import inner membrane translocase complex"/>
    <property type="evidence" value="ECO:0007669"/>
    <property type="project" value="InterPro"/>
</dbReference>
<evidence type="ECO:0000313" key="10">
    <source>
        <dbReference type="Proteomes" id="UP000594638"/>
    </source>
</evidence>
<keyword evidence="3" id="KW-0813">Transport</keyword>
<evidence type="ECO:0000256" key="7">
    <source>
        <dbReference type="ARBA" id="ARBA00023128"/>
    </source>
</evidence>
<dbReference type="GO" id="GO:0031348">
    <property type="term" value="P:negative regulation of defense response"/>
    <property type="evidence" value="ECO:0007669"/>
    <property type="project" value="UniProtKB-ARBA"/>
</dbReference>
<dbReference type="OrthoDB" id="10262892at2759"/>
<dbReference type="EMBL" id="CACTIH010007504">
    <property type="protein sequence ID" value="CAA3014751.1"/>
    <property type="molecule type" value="Genomic_DNA"/>
</dbReference>
<proteinExistence type="inferred from homology"/>
<organism evidence="9 10">
    <name type="scientific">Olea europaea subsp. europaea</name>
    <dbReference type="NCBI Taxonomy" id="158383"/>
    <lineage>
        <taxon>Eukaryota</taxon>
        <taxon>Viridiplantae</taxon>
        <taxon>Streptophyta</taxon>
        <taxon>Embryophyta</taxon>
        <taxon>Tracheophyta</taxon>
        <taxon>Spermatophyta</taxon>
        <taxon>Magnoliopsida</taxon>
        <taxon>eudicotyledons</taxon>
        <taxon>Gunneridae</taxon>
        <taxon>Pentapetalae</taxon>
        <taxon>asterids</taxon>
        <taxon>lamiids</taxon>
        <taxon>Lamiales</taxon>
        <taxon>Oleaceae</taxon>
        <taxon>Oleeae</taxon>
        <taxon>Olea</taxon>
    </lineage>
</organism>
<evidence type="ECO:0000256" key="8">
    <source>
        <dbReference type="ARBA" id="ARBA00023136"/>
    </source>
</evidence>
<dbReference type="PANTHER" id="PTHR12388">
    <property type="entry name" value="MITOCHONDRIA ASSOCIATED GRANULOCYTE MACROPHAGE CSF SIGNALING MOLECULE"/>
    <property type="match status" value="1"/>
</dbReference>
<dbReference type="GO" id="GO:0030150">
    <property type="term" value="P:protein import into mitochondrial matrix"/>
    <property type="evidence" value="ECO:0007669"/>
    <property type="project" value="InterPro"/>
</dbReference>
<evidence type="ECO:0000313" key="9">
    <source>
        <dbReference type="EMBL" id="CAA3014751.1"/>
    </source>
</evidence>
<gene>
    <name evidence="9" type="ORF">OLEA9_A102866</name>
</gene>
<reference evidence="9 10" key="1">
    <citation type="submission" date="2019-12" db="EMBL/GenBank/DDBJ databases">
        <authorList>
            <person name="Alioto T."/>
            <person name="Alioto T."/>
            <person name="Gomez Garrido J."/>
        </authorList>
    </citation>
    <scope>NUCLEOTIDE SEQUENCE [LARGE SCALE GENOMIC DNA]</scope>
</reference>
<name>A0A8S0UAC2_OLEEU</name>
<evidence type="ECO:0000256" key="2">
    <source>
        <dbReference type="ARBA" id="ARBA00008817"/>
    </source>
</evidence>
<protein>
    <submittedName>
        <fullName evidence="9">Mitochondrial import inner membrane translocase subunit tim16-like</fullName>
    </submittedName>
</protein>
<evidence type="ECO:0000256" key="6">
    <source>
        <dbReference type="ARBA" id="ARBA00023010"/>
    </source>
</evidence>